<dbReference type="InterPro" id="IPR051531">
    <property type="entry name" value="N-acetyltransferase"/>
</dbReference>
<dbReference type="Gene3D" id="3.40.630.30">
    <property type="match status" value="1"/>
</dbReference>
<dbReference type="InterPro" id="IPR016181">
    <property type="entry name" value="Acyl_CoA_acyltransferase"/>
</dbReference>
<name>A0AAJ0MD74_9PEZI</name>
<evidence type="ECO:0000313" key="3">
    <source>
        <dbReference type="Proteomes" id="UP001275084"/>
    </source>
</evidence>
<protein>
    <submittedName>
        <fullName evidence="2">GNAT domain-containing protein</fullName>
    </submittedName>
</protein>
<gene>
    <name evidence="2" type="ORF">B0T25DRAFT_500040</name>
</gene>
<accession>A0AAJ0MD74</accession>
<proteinExistence type="predicted"/>
<dbReference type="PANTHER" id="PTHR43792:SF1">
    <property type="entry name" value="N-ACETYLTRANSFERASE DOMAIN-CONTAINING PROTEIN"/>
    <property type="match status" value="1"/>
</dbReference>
<dbReference type="Pfam" id="PF13302">
    <property type="entry name" value="Acetyltransf_3"/>
    <property type="match status" value="1"/>
</dbReference>
<dbReference type="Proteomes" id="UP001275084">
    <property type="component" value="Unassembled WGS sequence"/>
</dbReference>
<dbReference type="GO" id="GO:0016747">
    <property type="term" value="F:acyltransferase activity, transferring groups other than amino-acyl groups"/>
    <property type="evidence" value="ECO:0007669"/>
    <property type="project" value="InterPro"/>
</dbReference>
<dbReference type="InterPro" id="IPR000182">
    <property type="entry name" value="GNAT_dom"/>
</dbReference>
<sequence length="224" mass="25418">MASTKPPFVTVKTTLPILPFPLNSARAPVATFRLLIRPLSSSDVHGLHRIRSQPEVMANDLQGRPDATLEETQPQLTRFLPPNDEKTYHFAICLKETEEFIGIGGCHSIASVFGWPAIGYMLTRERWGQGLTTEFTRAFLEMWKTLPRREVEIQVDPRSLLDGEVAGGVVKEQVASLTPWDNFASARVMEKSGFEEFLVWSEPDLRDLSVDIELRGFRYVWDQN</sequence>
<evidence type="ECO:0000313" key="2">
    <source>
        <dbReference type="EMBL" id="KAK3352178.1"/>
    </source>
</evidence>
<feature type="domain" description="N-acetyltransferase" evidence="1">
    <location>
        <begin position="33"/>
        <end position="195"/>
    </location>
</feature>
<comment type="caution">
    <text evidence="2">The sequence shown here is derived from an EMBL/GenBank/DDBJ whole genome shotgun (WGS) entry which is preliminary data.</text>
</comment>
<organism evidence="2 3">
    <name type="scientific">Lasiosphaeria hispida</name>
    <dbReference type="NCBI Taxonomy" id="260671"/>
    <lineage>
        <taxon>Eukaryota</taxon>
        <taxon>Fungi</taxon>
        <taxon>Dikarya</taxon>
        <taxon>Ascomycota</taxon>
        <taxon>Pezizomycotina</taxon>
        <taxon>Sordariomycetes</taxon>
        <taxon>Sordariomycetidae</taxon>
        <taxon>Sordariales</taxon>
        <taxon>Lasiosphaeriaceae</taxon>
        <taxon>Lasiosphaeria</taxon>
    </lineage>
</organism>
<dbReference type="EMBL" id="JAUIQD010000004">
    <property type="protein sequence ID" value="KAK3352178.1"/>
    <property type="molecule type" value="Genomic_DNA"/>
</dbReference>
<dbReference type="SUPFAM" id="SSF55729">
    <property type="entry name" value="Acyl-CoA N-acyltransferases (Nat)"/>
    <property type="match status" value="1"/>
</dbReference>
<reference evidence="2" key="1">
    <citation type="journal article" date="2023" name="Mol. Phylogenet. Evol.">
        <title>Genome-scale phylogeny and comparative genomics of the fungal order Sordariales.</title>
        <authorList>
            <person name="Hensen N."/>
            <person name="Bonometti L."/>
            <person name="Westerberg I."/>
            <person name="Brannstrom I.O."/>
            <person name="Guillou S."/>
            <person name="Cros-Aarteil S."/>
            <person name="Calhoun S."/>
            <person name="Haridas S."/>
            <person name="Kuo A."/>
            <person name="Mondo S."/>
            <person name="Pangilinan J."/>
            <person name="Riley R."/>
            <person name="LaButti K."/>
            <person name="Andreopoulos B."/>
            <person name="Lipzen A."/>
            <person name="Chen C."/>
            <person name="Yan M."/>
            <person name="Daum C."/>
            <person name="Ng V."/>
            <person name="Clum A."/>
            <person name="Steindorff A."/>
            <person name="Ohm R.A."/>
            <person name="Martin F."/>
            <person name="Silar P."/>
            <person name="Natvig D.O."/>
            <person name="Lalanne C."/>
            <person name="Gautier V."/>
            <person name="Ament-Velasquez S.L."/>
            <person name="Kruys A."/>
            <person name="Hutchinson M.I."/>
            <person name="Powell A.J."/>
            <person name="Barry K."/>
            <person name="Miller A.N."/>
            <person name="Grigoriev I.V."/>
            <person name="Debuchy R."/>
            <person name="Gladieux P."/>
            <person name="Hiltunen Thoren M."/>
            <person name="Johannesson H."/>
        </authorList>
    </citation>
    <scope>NUCLEOTIDE SEQUENCE</scope>
    <source>
        <strain evidence="2">CBS 955.72</strain>
    </source>
</reference>
<dbReference type="PANTHER" id="PTHR43792">
    <property type="entry name" value="GNAT FAMILY, PUTATIVE (AFU_ORTHOLOGUE AFUA_3G00765)-RELATED-RELATED"/>
    <property type="match status" value="1"/>
</dbReference>
<evidence type="ECO:0000259" key="1">
    <source>
        <dbReference type="Pfam" id="PF13302"/>
    </source>
</evidence>
<dbReference type="AlphaFoldDB" id="A0AAJ0MD74"/>
<keyword evidence="3" id="KW-1185">Reference proteome</keyword>
<reference evidence="2" key="2">
    <citation type="submission" date="2023-06" db="EMBL/GenBank/DDBJ databases">
        <authorList>
            <consortium name="Lawrence Berkeley National Laboratory"/>
            <person name="Haridas S."/>
            <person name="Hensen N."/>
            <person name="Bonometti L."/>
            <person name="Westerberg I."/>
            <person name="Brannstrom I.O."/>
            <person name="Guillou S."/>
            <person name="Cros-Aarteil S."/>
            <person name="Calhoun S."/>
            <person name="Kuo A."/>
            <person name="Mondo S."/>
            <person name="Pangilinan J."/>
            <person name="Riley R."/>
            <person name="Labutti K."/>
            <person name="Andreopoulos B."/>
            <person name="Lipzen A."/>
            <person name="Chen C."/>
            <person name="Yanf M."/>
            <person name="Daum C."/>
            <person name="Ng V."/>
            <person name="Clum A."/>
            <person name="Steindorff A."/>
            <person name="Ohm R."/>
            <person name="Martin F."/>
            <person name="Silar P."/>
            <person name="Natvig D."/>
            <person name="Lalanne C."/>
            <person name="Gautier V."/>
            <person name="Ament-Velasquez S.L."/>
            <person name="Kruys A."/>
            <person name="Hutchinson M.I."/>
            <person name="Powell A.J."/>
            <person name="Barry K."/>
            <person name="Miller A.N."/>
            <person name="Grigoriev I.V."/>
            <person name="Debuchy R."/>
            <person name="Gladieux P."/>
            <person name="Thoren M.H."/>
            <person name="Johannesson H."/>
        </authorList>
    </citation>
    <scope>NUCLEOTIDE SEQUENCE</scope>
    <source>
        <strain evidence="2">CBS 955.72</strain>
    </source>
</reference>